<dbReference type="AlphaFoldDB" id="A0A176RVS1"/>
<evidence type="ECO:0000313" key="2">
    <source>
        <dbReference type="Proteomes" id="UP000076962"/>
    </source>
</evidence>
<sequence>MILASEAICNDMILVYNDNIHQKIAEMRSDFKIEKWTD</sequence>
<organism evidence="1 2">
    <name type="scientific">Candidatus Thiomargarita nelsonii</name>
    <dbReference type="NCBI Taxonomy" id="1003181"/>
    <lineage>
        <taxon>Bacteria</taxon>
        <taxon>Pseudomonadati</taxon>
        <taxon>Pseudomonadota</taxon>
        <taxon>Gammaproteobacteria</taxon>
        <taxon>Thiotrichales</taxon>
        <taxon>Thiotrichaceae</taxon>
        <taxon>Thiomargarita</taxon>
    </lineage>
</organism>
<dbReference type="Proteomes" id="UP000076962">
    <property type="component" value="Unassembled WGS sequence"/>
</dbReference>
<evidence type="ECO:0000313" key="1">
    <source>
        <dbReference type="EMBL" id="OAD19834.1"/>
    </source>
</evidence>
<reference evidence="1 2" key="1">
    <citation type="submission" date="2016-05" db="EMBL/GenBank/DDBJ databases">
        <title>Single-cell genome of chain-forming Candidatus Thiomargarita nelsonii and comparison to other large sulfur-oxidizing bacteria.</title>
        <authorList>
            <person name="Winkel M."/>
            <person name="Salman V."/>
            <person name="Woyke T."/>
            <person name="Schulz-Vogt H."/>
            <person name="Richter M."/>
            <person name="Flood B."/>
            <person name="Bailey J."/>
            <person name="Amann R."/>
            <person name="Mussmann M."/>
        </authorList>
    </citation>
    <scope>NUCLEOTIDE SEQUENCE [LARGE SCALE GENOMIC DNA]</scope>
    <source>
        <strain evidence="1 2">THI036</strain>
    </source>
</reference>
<gene>
    <name evidence="1" type="ORF">THIOM_004505</name>
</gene>
<comment type="caution">
    <text evidence="1">The sequence shown here is derived from an EMBL/GenBank/DDBJ whole genome shotgun (WGS) entry which is preliminary data.</text>
</comment>
<dbReference type="EMBL" id="LUTY01002647">
    <property type="protein sequence ID" value="OAD19834.1"/>
    <property type="molecule type" value="Genomic_DNA"/>
</dbReference>
<keyword evidence="2" id="KW-1185">Reference proteome</keyword>
<accession>A0A176RVS1</accession>
<protein>
    <submittedName>
        <fullName evidence="1">Uncharacterized protein</fullName>
    </submittedName>
</protein>
<proteinExistence type="predicted"/>
<name>A0A176RVS1_9GAMM</name>